<dbReference type="Pfam" id="PF00015">
    <property type="entry name" value="MCPsignal"/>
    <property type="match status" value="1"/>
</dbReference>
<dbReference type="SUPFAM" id="SSF58104">
    <property type="entry name" value="Methyl-accepting chemotaxis protein (MCP) signaling domain"/>
    <property type="match status" value="1"/>
</dbReference>
<keyword evidence="8" id="KW-1185">Reference proteome</keyword>
<evidence type="ECO:0000256" key="5">
    <source>
        <dbReference type="SAM" id="Phobius"/>
    </source>
</evidence>
<dbReference type="GO" id="GO:0007165">
    <property type="term" value="P:signal transduction"/>
    <property type="evidence" value="ECO:0007669"/>
    <property type="project" value="UniProtKB-KW"/>
</dbReference>
<name>A0A2K9NMW9_BACTC</name>
<dbReference type="Gene3D" id="1.10.287.950">
    <property type="entry name" value="Methyl-accepting chemotaxis protein"/>
    <property type="match status" value="1"/>
</dbReference>
<evidence type="ECO:0000313" key="8">
    <source>
        <dbReference type="Proteomes" id="UP000235584"/>
    </source>
</evidence>
<proteinExistence type="inferred from homology"/>
<dbReference type="PROSITE" id="PS50111">
    <property type="entry name" value="CHEMOTAXIS_TRANSDUC_2"/>
    <property type="match status" value="1"/>
</dbReference>
<dbReference type="RefSeq" id="WP_102242145.1">
    <property type="nucleotide sequence ID" value="NZ_CP025704.1"/>
</dbReference>
<dbReference type="SMART" id="SM00283">
    <property type="entry name" value="MA"/>
    <property type="match status" value="1"/>
</dbReference>
<feature type="transmembrane region" description="Helical" evidence="5">
    <location>
        <begin position="6"/>
        <end position="26"/>
    </location>
</feature>
<dbReference type="Gene3D" id="3.30.450.20">
    <property type="entry name" value="PAS domain"/>
    <property type="match status" value="1"/>
</dbReference>
<feature type="coiled-coil region" evidence="4">
    <location>
        <begin position="347"/>
        <end position="374"/>
    </location>
</feature>
<dbReference type="GO" id="GO:0004888">
    <property type="term" value="F:transmembrane signaling receptor activity"/>
    <property type="evidence" value="ECO:0007669"/>
    <property type="project" value="TreeGrafter"/>
</dbReference>
<feature type="transmembrane region" description="Helical" evidence="5">
    <location>
        <begin position="303"/>
        <end position="326"/>
    </location>
</feature>
<evidence type="ECO:0000256" key="3">
    <source>
        <dbReference type="PROSITE-ProRule" id="PRU00284"/>
    </source>
</evidence>
<dbReference type="KEGG" id="bsto:C0V70_01760"/>
<dbReference type="AlphaFoldDB" id="A0A2K9NMW9"/>
<organism evidence="7 8">
    <name type="scientific">Bacteriovorax stolpii</name>
    <name type="common">Bdellovibrio stolpii</name>
    <dbReference type="NCBI Taxonomy" id="960"/>
    <lineage>
        <taxon>Bacteria</taxon>
        <taxon>Pseudomonadati</taxon>
        <taxon>Bdellovibrionota</taxon>
        <taxon>Bacteriovoracia</taxon>
        <taxon>Bacteriovoracales</taxon>
        <taxon>Bacteriovoracaceae</taxon>
        <taxon>Bacteriovorax</taxon>
    </lineage>
</organism>
<accession>A0A2K9NMW9</accession>
<keyword evidence="1" id="KW-0145">Chemotaxis</keyword>
<dbReference type="CDD" id="cd12913">
    <property type="entry name" value="PDC1_MCP_like"/>
    <property type="match status" value="1"/>
</dbReference>
<sequence>MKWRVFLPIIILVAVAFTAFSVLNFLNTKSTLEKMTYTSLEQESIKTSTEILTEVNKASIEVDNMAKIVQAWVDQKKLDRDTFSVHFNYWVNSNKFLKGAWADWVPGKFGDDEAKNGRFTLFWARDDKGVPVLQDPYKWEDVMNEPYFARPQEVKDLIMIDPYLDDVNGKKQLLTSISIPIYDKGDFLGVVGCDFGISSIQETFEKSRPFEKGLSRLITSSGKIAADIDSGNLNKPWPIEKEAIEIQEKMKRGEPFYLQSYEPFLKEEAVKYFRPVKMGRSPELWYYASVVPMSALKKESNNLFLYQVGGAVLVTIVIAALVWMMISSISKKIEAITENVASGATEVTKVSQVIAEAQKDLNAVSQEQAALLTQTTESVNQISVSITENSNKANESNQLLTECHEKGERGSAIVSEMVDSIVQIKDSNISMLKKMEENFEEINSIIQVINVIQEKTNVINDIVFQTKLLAFNASVEAARAGELGKGFSVVAEEVGNLANMSGKASKEITDIILDGSTQINRIIAQTKTSNEKMSADNMIIVEKGTVAAQKCGEVLSEIISGVQLASTKATEIKEGTNAQDREAKEINQAMKILEEASEKNMNVSGRISQTVVVLGEQSSGLNEQVDELNRIVKGG</sequence>
<evidence type="ECO:0000259" key="6">
    <source>
        <dbReference type="PROSITE" id="PS50111"/>
    </source>
</evidence>
<keyword evidence="5" id="KW-0472">Membrane</keyword>
<reference evidence="7 8" key="1">
    <citation type="submission" date="2018-01" db="EMBL/GenBank/DDBJ databases">
        <title>Complete genome sequence of Bacteriovorax stolpii DSM12778.</title>
        <authorList>
            <person name="Tang B."/>
            <person name="Chang J."/>
        </authorList>
    </citation>
    <scope>NUCLEOTIDE SEQUENCE [LARGE SCALE GENOMIC DNA]</scope>
    <source>
        <strain evidence="7 8">DSM 12778</strain>
    </source>
</reference>
<comment type="similarity">
    <text evidence="2">Belongs to the methyl-accepting chemotaxis (MCP) protein family.</text>
</comment>
<dbReference type="PANTHER" id="PTHR43531:SF11">
    <property type="entry name" value="METHYL-ACCEPTING CHEMOTAXIS PROTEIN 3"/>
    <property type="match status" value="1"/>
</dbReference>
<dbReference type="InterPro" id="IPR051310">
    <property type="entry name" value="MCP_chemotaxis"/>
</dbReference>
<gene>
    <name evidence="7" type="ORF">C0V70_01760</name>
</gene>
<keyword evidence="5" id="KW-1133">Transmembrane helix</keyword>
<evidence type="ECO:0000256" key="4">
    <source>
        <dbReference type="SAM" id="Coils"/>
    </source>
</evidence>
<protein>
    <recommendedName>
        <fullName evidence="6">Methyl-accepting transducer domain-containing protein</fullName>
    </recommendedName>
</protein>
<keyword evidence="5" id="KW-0812">Transmembrane</keyword>
<evidence type="ECO:0000313" key="7">
    <source>
        <dbReference type="EMBL" id="AUN96850.1"/>
    </source>
</evidence>
<dbReference type="PANTHER" id="PTHR43531">
    <property type="entry name" value="PROTEIN ICFG"/>
    <property type="match status" value="1"/>
</dbReference>
<evidence type="ECO:0000256" key="1">
    <source>
        <dbReference type="ARBA" id="ARBA00022500"/>
    </source>
</evidence>
<evidence type="ECO:0000256" key="2">
    <source>
        <dbReference type="ARBA" id="ARBA00029447"/>
    </source>
</evidence>
<dbReference type="GO" id="GO:0006935">
    <property type="term" value="P:chemotaxis"/>
    <property type="evidence" value="ECO:0007669"/>
    <property type="project" value="UniProtKB-KW"/>
</dbReference>
<dbReference type="InterPro" id="IPR004089">
    <property type="entry name" value="MCPsignal_dom"/>
</dbReference>
<dbReference type="GO" id="GO:0005886">
    <property type="term" value="C:plasma membrane"/>
    <property type="evidence" value="ECO:0007669"/>
    <property type="project" value="TreeGrafter"/>
</dbReference>
<dbReference type="Proteomes" id="UP000235584">
    <property type="component" value="Chromosome"/>
</dbReference>
<dbReference type="Pfam" id="PF22673">
    <property type="entry name" value="MCP-like_PDC_1"/>
    <property type="match status" value="1"/>
</dbReference>
<keyword evidence="3" id="KW-0807">Transducer</keyword>
<feature type="domain" description="Methyl-accepting transducer" evidence="6">
    <location>
        <begin position="343"/>
        <end position="594"/>
    </location>
</feature>
<keyword evidence="4" id="KW-0175">Coiled coil</keyword>
<dbReference type="EMBL" id="CP025704">
    <property type="protein sequence ID" value="AUN96850.1"/>
    <property type="molecule type" value="Genomic_DNA"/>
</dbReference>